<dbReference type="InterPro" id="IPR021417">
    <property type="entry name" value="DUF3060"/>
</dbReference>
<accession>A0ABV5ESX0</accession>
<feature type="compositionally biased region" description="Low complexity" evidence="1">
    <location>
        <begin position="34"/>
        <end position="55"/>
    </location>
</feature>
<dbReference type="PROSITE" id="PS51257">
    <property type="entry name" value="PROKAR_LIPOPROTEIN"/>
    <property type="match status" value="1"/>
</dbReference>
<feature type="signal peptide" evidence="2">
    <location>
        <begin position="1"/>
        <end position="24"/>
    </location>
</feature>
<keyword evidence="4" id="KW-1185">Reference proteome</keyword>
<feature type="chain" id="PRO_5046869608" evidence="2">
    <location>
        <begin position="25"/>
        <end position="192"/>
    </location>
</feature>
<evidence type="ECO:0000256" key="2">
    <source>
        <dbReference type="SAM" id="SignalP"/>
    </source>
</evidence>
<feature type="region of interest" description="Disordered" evidence="1">
    <location>
        <begin position="27"/>
        <end position="65"/>
    </location>
</feature>
<keyword evidence="2" id="KW-0732">Signal</keyword>
<reference evidence="3 4" key="1">
    <citation type="submission" date="2024-08" db="EMBL/GenBank/DDBJ databases">
        <title>Heavy metals resistant antinobacteria isolated from wastewater.</title>
        <authorList>
            <person name="Roman Ponce B."/>
            <person name="Blanco Mercado M.A."/>
            <person name="Avila Aldana I.N."/>
            <person name="Morales Arrieta S."/>
        </authorList>
    </citation>
    <scope>NUCLEOTIDE SEQUENCE [LARGE SCALE GENOMIC DNA]</scope>
    <source>
        <strain evidence="4">sma-1</strain>
    </source>
</reference>
<proteinExistence type="predicted"/>
<dbReference type="RefSeq" id="WP_378718504.1">
    <property type="nucleotide sequence ID" value="NZ_JBHLHV010000001.1"/>
</dbReference>
<dbReference type="EMBL" id="JBHLHV010000001">
    <property type="protein sequence ID" value="MFB8893041.1"/>
    <property type="molecule type" value="Genomic_DNA"/>
</dbReference>
<sequence length="192" mass="19362">MRRAAAAIGATVLVGMLASCAPVASNEPDRIVRPTTPQTSASPSASRAATPEASSDATVPAVPGPNDPACIDGVVAIRGTDLDLAFAGECDVVRIEGASLDVDLERARVANVLASGDRIEIDLGSVDSLEITGQSADVDAARLGALTIAGDRNSVDADEVGTVSVSGNDNHVDADRLGAVTQSGDRNMIGND</sequence>
<comment type="caution">
    <text evidence="3">The sequence shown here is derived from an EMBL/GenBank/DDBJ whole genome shotgun (WGS) entry which is preliminary data.</text>
</comment>
<organism evidence="3 4">
    <name type="scientific">Microbacterium plantarum</name>
    <dbReference type="NCBI Taxonomy" id="1816425"/>
    <lineage>
        <taxon>Bacteria</taxon>
        <taxon>Bacillati</taxon>
        <taxon>Actinomycetota</taxon>
        <taxon>Actinomycetes</taxon>
        <taxon>Micrococcales</taxon>
        <taxon>Microbacteriaceae</taxon>
        <taxon>Microbacterium</taxon>
    </lineage>
</organism>
<evidence type="ECO:0000313" key="3">
    <source>
        <dbReference type="EMBL" id="MFB8893041.1"/>
    </source>
</evidence>
<protein>
    <submittedName>
        <fullName evidence="3">DUF3060 domain-containing protein</fullName>
    </submittedName>
</protein>
<dbReference type="Pfam" id="PF11259">
    <property type="entry name" value="DUF3060"/>
    <property type="match status" value="1"/>
</dbReference>
<dbReference type="Proteomes" id="UP001589643">
    <property type="component" value="Unassembled WGS sequence"/>
</dbReference>
<gene>
    <name evidence="3" type="ORF">AB7P39_09320</name>
</gene>
<evidence type="ECO:0000313" key="4">
    <source>
        <dbReference type="Proteomes" id="UP001589643"/>
    </source>
</evidence>
<name>A0ABV5ESX0_9MICO</name>
<evidence type="ECO:0000256" key="1">
    <source>
        <dbReference type="SAM" id="MobiDB-lite"/>
    </source>
</evidence>